<dbReference type="PANTHER" id="PTHR32479">
    <property type="entry name" value="GLYCOLATE OXIDASE IRON-SULFUR SUBUNIT"/>
    <property type="match status" value="1"/>
</dbReference>
<keyword evidence="4 6" id="KW-0408">Iron</keyword>
<evidence type="ECO:0000256" key="4">
    <source>
        <dbReference type="ARBA" id="ARBA00023004"/>
    </source>
</evidence>
<comment type="catalytic activity">
    <reaction evidence="6">
        <text>glycolate + A = glyoxylate + AH2</text>
        <dbReference type="Rhea" id="RHEA:21264"/>
        <dbReference type="ChEBI" id="CHEBI:13193"/>
        <dbReference type="ChEBI" id="CHEBI:17499"/>
        <dbReference type="ChEBI" id="CHEBI:29805"/>
        <dbReference type="ChEBI" id="CHEBI:36655"/>
        <dbReference type="EC" id="1.1.99.14"/>
    </reaction>
</comment>
<dbReference type="SUPFAM" id="SSF46548">
    <property type="entry name" value="alpha-helical ferredoxin"/>
    <property type="match status" value="1"/>
</dbReference>
<feature type="domain" description="4Fe-4S ferredoxin-type" evidence="7">
    <location>
        <begin position="26"/>
        <end position="57"/>
    </location>
</feature>
<accession>A0ABS8QHK2</accession>
<comment type="catalytic activity">
    <reaction evidence="6">
        <text>(R)-lactate + A = pyruvate + AH2</text>
        <dbReference type="Rhea" id="RHEA:15089"/>
        <dbReference type="ChEBI" id="CHEBI:13193"/>
        <dbReference type="ChEBI" id="CHEBI:15361"/>
        <dbReference type="ChEBI" id="CHEBI:16004"/>
        <dbReference type="ChEBI" id="CHEBI:17499"/>
    </reaction>
</comment>
<dbReference type="InterPro" id="IPR017900">
    <property type="entry name" value="4Fe4S_Fe_S_CS"/>
</dbReference>
<dbReference type="Gene3D" id="1.10.1060.10">
    <property type="entry name" value="Alpha-helical ferredoxin"/>
    <property type="match status" value="1"/>
</dbReference>
<dbReference type="InterPro" id="IPR012257">
    <property type="entry name" value="Glc_ox_4Fe-4S"/>
</dbReference>
<proteinExistence type="predicted"/>
<dbReference type="EMBL" id="JAJODE010000014">
    <property type="protein sequence ID" value="MCD4838623.1"/>
    <property type="molecule type" value="Genomic_DNA"/>
</dbReference>
<evidence type="ECO:0000256" key="1">
    <source>
        <dbReference type="ARBA" id="ARBA00022485"/>
    </source>
</evidence>
<dbReference type="PROSITE" id="PS00198">
    <property type="entry name" value="4FE4S_FER_1"/>
    <property type="match status" value="2"/>
</dbReference>
<evidence type="ECO:0000313" key="8">
    <source>
        <dbReference type="EMBL" id="MCD4838623.1"/>
    </source>
</evidence>
<keyword evidence="5 6" id="KW-0411">Iron-sulfur</keyword>
<keyword evidence="6" id="KW-0249">Electron transport</keyword>
<comment type="caution">
    <text evidence="8">The sequence shown here is derived from an EMBL/GenBank/DDBJ whole genome shotgun (WGS) entry which is preliminary data.</text>
</comment>
<gene>
    <name evidence="8" type="ORF">LRS37_07005</name>
</gene>
<organism evidence="8 9">
    <name type="scientific">Neobacillus sedimentimangrovi</name>
    <dbReference type="NCBI Taxonomy" id="2699460"/>
    <lineage>
        <taxon>Bacteria</taxon>
        <taxon>Bacillati</taxon>
        <taxon>Bacillota</taxon>
        <taxon>Bacilli</taxon>
        <taxon>Bacillales</taxon>
        <taxon>Bacillaceae</taxon>
        <taxon>Neobacillus</taxon>
    </lineage>
</organism>
<protein>
    <recommendedName>
        <fullName evidence="6">Glycolate oxidase iron-sulfur subunit</fullName>
        <ecNumber evidence="6">1.1.99.14</ecNumber>
    </recommendedName>
</protein>
<dbReference type="Pfam" id="PF02754">
    <property type="entry name" value="CCG"/>
    <property type="match status" value="2"/>
</dbReference>
<dbReference type="InterPro" id="IPR017896">
    <property type="entry name" value="4Fe4S_Fe-S-bd"/>
</dbReference>
<keyword evidence="9" id="KW-1185">Reference proteome</keyword>
<dbReference type="EC" id="1.1.99.14" evidence="6"/>
<evidence type="ECO:0000256" key="5">
    <source>
        <dbReference type="ARBA" id="ARBA00023014"/>
    </source>
</evidence>
<keyword evidence="3" id="KW-0677">Repeat</keyword>
<keyword evidence="1 6" id="KW-0004">4Fe-4S</keyword>
<dbReference type="PIRSF" id="PIRSF000139">
    <property type="entry name" value="Glc_ox_4Fe-4S"/>
    <property type="match status" value="1"/>
</dbReference>
<dbReference type="Proteomes" id="UP001162836">
    <property type="component" value="Unassembled WGS sequence"/>
</dbReference>
<sequence>MSLKEAQIKESPVCSTKGLGNYLWNDPPDENKWADCVHCGMCLESCPTYEQTGMEQHSPRGRVYLIKSVAEGKLEVNKQFMDPVFACLDCRACTTACPADVDVGGLIEEARGQIRQAIPLTGVKKAVNDLFLKGLFPHQNRLNAIGSLLKFYQKSGMQKMVRKTGLIHIMPKHLVEMEAILPEIKEPVRKKYKNEIVIKAKGEAKHEVGFLTGCIMDVMFSDINQSTINVLTRNGNNVVIPKNQTCCGALHVHAGDRETGRKLAKQNIEAFEDCEKIIVNAAGCGCMMKEYPELFRNDPEWHKKAVEFSKKVEDISKYLYDTGYEKPKAEIKTRITYHDACHLAHGQGIRQEPRDLLLDIPGVEMVHMPNADRCCGSAGIYNITNPEMAGAVLKNKMEHVPEDVEMISMGNPGCMLQMALGVQKYGRNQKIVHTVQLLDWAYQKEDELLNRGD</sequence>
<dbReference type="Pfam" id="PF13183">
    <property type="entry name" value="Fer4_8"/>
    <property type="match status" value="1"/>
</dbReference>
<comment type="function">
    <text evidence="6">Component of a complex that catalyzes the oxidation of glycolate to glyoxylate.</text>
</comment>
<keyword evidence="2 6" id="KW-0479">Metal-binding</keyword>
<keyword evidence="6" id="KW-0813">Transport</keyword>
<dbReference type="PANTHER" id="PTHR32479:SF17">
    <property type="entry name" value="GLYCOLATE OXIDASE IRON-SULFUR SUBUNIT"/>
    <property type="match status" value="1"/>
</dbReference>
<comment type="cofactor">
    <cofactor evidence="6">
        <name>[4Fe-4S] cluster</name>
        <dbReference type="ChEBI" id="CHEBI:49883"/>
    </cofactor>
    <text evidence="6">Binds 2 [4Fe-4S] clusters.</text>
</comment>
<evidence type="ECO:0000259" key="7">
    <source>
        <dbReference type="PROSITE" id="PS51379"/>
    </source>
</evidence>
<evidence type="ECO:0000256" key="2">
    <source>
        <dbReference type="ARBA" id="ARBA00022723"/>
    </source>
</evidence>
<reference evidence="8 9" key="1">
    <citation type="journal article" date="2023" name="Antonie Van Leeuwenhoek">
        <title>Unveiling the genomic potential of a novel thermostable glycoside hydrolases producing Neobacillus sedimentimangrovi UE25.</title>
        <authorList>
            <person name="Ejaz U."/>
            <person name="Saleem F."/>
            <person name="Rashid R."/>
            <person name="Hasan K.A."/>
            <person name="Syed M.N."/>
            <person name="Sohail M."/>
        </authorList>
    </citation>
    <scope>NUCLEOTIDE SEQUENCE [LARGE SCALE GENOMIC DNA]</scope>
    <source>
        <strain evidence="8 9">UE25</strain>
    </source>
</reference>
<dbReference type="InterPro" id="IPR009051">
    <property type="entry name" value="Helical_ferredxn"/>
</dbReference>
<evidence type="ECO:0000256" key="3">
    <source>
        <dbReference type="ARBA" id="ARBA00022737"/>
    </source>
</evidence>
<evidence type="ECO:0000313" key="9">
    <source>
        <dbReference type="Proteomes" id="UP001162836"/>
    </source>
</evidence>
<dbReference type="PROSITE" id="PS51379">
    <property type="entry name" value="4FE4S_FER_2"/>
    <property type="match status" value="2"/>
</dbReference>
<name>A0ABS8QHK2_9BACI</name>
<dbReference type="RefSeq" id="WP_231314647.1">
    <property type="nucleotide sequence ID" value="NZ_JAJODE010000014.1"/>
</dbReference>
<feature type="domain" description="4Fe-4S ferredoxin-type" evidence="7">
    <location>
        <begin position="77"/>
        <end position="101"/>
    </location>
</feature>
<evidence type="ECO:0000256" key="6">
    <source>
        <dbReference type="PIRNR" id="PIRNR000139"/>
    </source>
</evidence>
<dbReference type="InterPro" id="IPR004017">
    <property type="entry name" value="Cys_rich_dom"/>
</dbReference>